<evidence type="ECO:0000313" key="5">
    <source>
        <dbReference type="RefSeq" id="XP_013169894.1"/>
    </source>
</evidence>
<dbReference type="InterPro" id="IPR000618">
    <property type="entry name" value="Insect_cuticle"/>
</dbReference>
<sequence>MKLVYFFLYVNVFVYVNGQKVHQGQFPLPQNYPLTNSMVTSDRSIYIPSEFQTLSPYFASNNYDDPYKLLPSIQAKLSNAFPTSFPILLTPTTDYKDGLQRRIENNERFNKSVPTPFTYNQTKINSNVKEAERRTFPINTQVLNYKQIDRMDSKASAQVTPPTEATKTTNTASKKFIISTDNINNQDLEQKASFHNVHYAPPPNVYIQSTTEIAIPILRLSNEMDLDGSFSYEALGADQTHYVQHSRMENLGTDKENQVVEGSYSYVGDNGQTYTVHYIADSNGYRATGDHLPVPPPVPEIIQRSVQYNLAEEAKKPPHLRYYYDDESDSFYNNDKNNQNYVPVQNNLFTGRTPEAFSFGISQRSSQNDLTSSTNSKEAINQNIEFTEDKFKRNTNFENLEPQVTFLASQGASLPLNKPQKSSLPQLVNYDSSQPNLISKESENAKALWRWQYGSNSNTENLNPTKNLISRSSSEGDDVIINFNEMSPIEYSKAIRNYENSYTNSDYDFIREQQPKSNNIKIMNDNNTSENNYYYSINNQKTITAKTSGNENTFHQFNDEYDKFENNLNSTQTIKSDEAIKANPYTFAVSTDTPQWLDYESVSYKPKYIAPYSDNKEKYSTFEYLRNESDTKYSHYYNNYEANINEDRSSSSTTIPSDNNMIYNQENKDKIQEVRILPKRQEITSQSNKVTTTEDNINEMLRDNIFLRNLFKAKNSNIQRNNLQNDINKEYYKNSIINTTPKSIDSDQQYVIITSPKNKNEAKTPNDIKSNEKRPFDTTDVLYYVINKNVFESNKLKTKRKPLQVNNDNNGSNDLNNESIKKFKQETAANQNNYLLQPQQQEIRGILKNYKVIQRNNVRKSNTKEQENNTQNSQNLYSVKLPHLGRAGPSTRSYLPPVYL</sequence>
<dbReference type="InterPro" id="IPR050468">
    <property type="entry name" value="Cuticle_Struct_Prot"/>
</dbReference>
<evidence type="ECO:0000256" key="1">
    <source>
        <dbReference type="ARBA" id="ARBA00022460"/>
    </source>
</evidence>
<name>A0AAJ6ZCZ3_PAPXU</name>
<dbReference type="PROSITE" id="PS00233">
    <property type="entry name" value="CHIT_BIND_RR_1"/>
    <property type="match status" value="1"/>
</dbReference>
<proteinExistence type="predicted"/>
<organism evidence="5">
    <name type="scientific">Papilio xuthus</name>
    <name type="common">Asian swallowtail butterfly</name>
    <dbReference type="NCBI Taxonomy" id="66420"/>
    <lineage>
        <taxon>Eukaryota</taxon>
        <taxon>Metazoa</taxon>
        <taxon>Ecdysozoa</taxon>
        <taxon>Arthropoda</taxon>
        <taxon>Hexapoda</taxon>
        <taxon>Insecta</taxon>
        <taxon>Pterygota</taxon>
        <taxon>Neoptera</taxon>
        <taxon>Endopterygota</taxon>
        <taxon>Lepidoptera</taxon>
        <taxon>Glossata</taxon>
        <taxon>Ditrysia</taxon>
        <taxon>Papilionoidea</taxon>
        <taxon>Papilionidae</taxon>
        <taxon>Papilioninae</taxon>
        <taxon>Papilio</taxon>
    </lineage>
</organism>
<dbReference type="Pfam" id="PF00379">
    <property type="entry name" value="Chitin_bind_4"/>
    <property type="match status" value="1"/>
</dbReference>
<dbReference type="PANTHER" id="PTHR10380">
    <property type="entry name" value="CUTICLE PROTEIN"/>
    <property type="match status" value="1"/>
</dbReference>
<dbReference type="CTD" id="100379446"/>
<gene>
    <name evidence="5" type="primary">LOC106119448</name>
</gene>
<dbReference type="InterPro" id="IPR031311">
    <property type="entry name" value="CHIT_BIND_RR_consensus"/>
</dbReference>
<protein>
    <recommendedName>
        <fullName evidence="6">Endocuticle structural glycoprotein SgAbd-2</fullName>
    </recommendedName>
</protein>
<feature type="chain" id="PRO_5042516260" description="Endocuticle structural glycoprotein SgAbd-2" evidence="4">
    <location>
        <begin position="19"/>
        <end position="900"/>
    </location>
</feature>
<evidence type="ECO:0000256" key="3">
    <source>
        <dbReference type="PROSITE-ProRule" id="PRU00497"/>
    </source>
</evidence>
<dbReference type="GeneID" id="106119448"/>
<dbReference type="GO" id="GO:0008010">
    <property type="term" value="F:structural constituent of chitin-based larval cuticle"/>
    <property type="evidence" value="ECO:0007669"/>
    <property type="project" value="TreeGrafter"/>
</dbReference>
<dbReference type="RefSeq" id="XP_013169894.1">
    <property type="nucleotide sequence ID" value="XM_013314440.1"/>
</dbReference>
<feature type="signal peptide" evidence="4">
    <location>
        <begin position="1"/>
        <end position="18"/>
    </location>
</feature>
<dbReference type="PROSITE" id="PS51155">
    <property type="entry name" value="CHIT_BIND_RR_2"/>
    <property type="match status" value="1"/>
</dbReference>
<keyword evidence="2 4" id="KW-0732">Signal</keyword>
<keyword evidence="1 3" id="KW-0193">Cuticle</keyword>
<evidence type="ECO:0000256" key="4">
    <source>
        <dbReference type="SAM" id="SignalP"/>
    </source>
</evidence>
<dbReference type="AlphaFoldDB" id="A0AAJ6ZCZ3"/>
<dbReference type="PANTHER" id="PTHR10380:SF173">
    <property type="entry name" value="CUTICULAR PROTEIN 47EF, ISOFORM C-RELATED"/>
    <property type="match status" value="1"/>
</dbReference>
<evidence type="ECO:0008006" key="6">
    <source>
        <dbReference type="Google" id="ProtNLM"/>
    </source>
</evidence>
<evidence type="ECO:0000256" key="2">
    <source>
        <dbReference type="ARBA" id="ARBA00022729"/>
    </source>
</evidence>
<dbReference type="GO" id="GO:0062129">
    <property type="term" value="C:chitin-based extracellular matrix"/>
    <property type="evidence" value="ECO:0007669"/>
    <property type="project" value="TreeGrafter"/>
</dbReference>
<dbReference type="KEGG" id="pxu:106119448"/>
<dbReference type="Proteomes" id="UP000694872">
    <property type="component" value="Unplaced"/>
</dbReference>
<reference evidence="5" key="1">
    <citation type="submission" date="2025-08" db="UniProtKB">
        <authorList>
            <consortium name="RefSeq"/>
        </authorList>
    </citation>
    <scope>IDENTIFICATION</scope>
</reference>
<accession>A0AAJ6ZCZ3</accession>